<evidence type="ECO:0000259" key="8">
    <source>
        <dbReference type="PROSITE" id="PS50011"/>
    </source>
</evidence>
<accession>A0A0G4G5B1</accession>
<keyword evidence="6" id="KW-0723">Serine/threonine-protein kinase</keyword>
<dbReference type="OrthoDB" id="5800476at2759"/>
<feature type="region of interest" description="Disordered" evidence="7">
    <location>
        <begin position="325"/>
        <end position="402"/>
    </location>
</feature>
<evidence type="ECO:0000313" key="10">
    <source>
        <dbReference type="Proteomes" id="UP000041254"/>
    </source>
</evidence>
<dbReference type="STRING" id="1169540.A0A0G4G5B1"/>
<dbReference type="InterPro" id="IPR000719">
    <property type="entry name" value="Prot_kinase_dom"/>
</dbReference>
<protein>
    <recommendedName>
        <fullName evidence="4">Casein kinase I</fullName>
        <ecNumber evidence="1">2.7.11.1</ecNumber>
    </recommendedName>
</protein>
<dbReference type="SMART" id="SM00220">
    <property type="entry name" value="S_TKc"/>
    <property type="match status" value="1"/>
</dbReference>
<keyword evidence="6" id="KW-0808">Transferase</keyword>
<dbReference type="GO" id="GO:0004674">
    <property type="term" value="F:protein serine/threonine kinase activity"/>
    <property type="evidence" value="ECO:0007669"/>
    <property type="project" value="UniProtKB-KW"/>
</dbReference>
<gene>
    <name evidence="9" type="ORF">Vbra_17103</name>
</gene>
<dbReference type="Proteomes" id="UP000041254">
    <property type="component" value="Unassembled WGS sequence"/>
</dbReference>
<evidence type="ECO:0000256" key="7">
    <source>
        <dbReference type="SAM" id="MobiDB-lite"/>
    </source>
</evidence>
<dbReference type="Gene3D" id="1.10.510.10">
    <property type="entry name" value="Transferase(Phosphotransferase) domain 1"/>
    <property type="match status" value="1"/>
</dbReference>
<evidence type="ECO:0000256" key="4">
    <source>
        <dbReference type="ARBA" id="ARBA00023860"/>
    </source>
</evidence>
<organism evidence="9 10">
    <name type="scientific">Vitrella brassicaformis (strain CCMP3155)</name>
    <dbReference type="NCBI Taxonomy" id="1169540"/>
    <lineage>
        <taxon>Eukaryota</taxon>
        <taxon>Sar</taxon>
        <taxon>Alveolata</taxon>
        <taxon>Colpodellida</taxon>
        <taxon>Vitrellaceae</taxon>
        <taxon>Vitrella</taxon>
    </lineage>
</organism>
<name>A0A0G4G5B1_VITBC</name>
<keyword evidence="10" id="KW-1185">Reference proteome</keyword>
<dbReference type="Pfam" id="PF00069">
    <property type="entry name" value="Pkinase"/>
    <property type="match status" value="1"/>
</dbReference>
<dbReference type="CDD" id="cd14016">
    <property type="entry name" value="STKc_CK1"/>
    <property type="match status" value="1"/>
</dbReference>
<dbReference type="EMBL" id="CDMY01000571">
    <property type="protein sequence ID" value="CEM23755.1"/>
    <property type="molecule type" value="Genomic_DNA"/>
</dbReference>
<reference evidence="9 10" key="1">
    <citation type="submission" date="2014-11" db="EMBL/GenBank/DDBJ databases">
        <authorList>
            <person name="Zhu J."/>
            <person name="Qi W."/>
            <person name="Song R."/>
        </authorList>
    </citation>
    <scope>NUCLEOTIDE SEQUENCE [LARGE SCALE GENOMIC DNA]</scope>
</reference>
<comment type="similarity">
    <text evidence="6">Belongs to the protein kinase superfamily.</text>
</comment>
<dbReference type="PROSITE" id="PS00108">
    <property type="entry name" value="PROTEIN_KINASE_ST"/>
    <property type="match status" value="1"/>
</dbReference>
<dbReference type="InParanoid" id="A0A0G4G5B1"/>
<evidence type="ECO:0000256" key="2">
    <source>
        <dbReference type="ARBA" id="ARBA00022741"/>
    </source>
</evidence>
<dbReference type="GO" id="GO:0005524">
    <property type="term" value="F:ATP binding"/>
    <property type="evidence" value="ECO:0007669"/>
    <property type="project" value="UniProtKB-UniRule"/>
</dbReference>
<evidence type="ECO:0000313" key="9">
    <source>
        <dbReference type="EMBL" id="CEM23755.1"/>
    </source>
</evidence>
<sequence>MHRVGPHQRFMVLEVIGSGSFSTVYRGFDTVTKDEVAIKMEPKSIKIPLLAHESRVYRNLATSDAPIAAVPRVYWYGEEGEYSVLVLERLGPSLDHLLMHLTMRQGRQAMSLKTVLMIADQVLEALRCVHRNGYVYRDIKPENCLIGMRGQAHRVYIVDYGLAKRYVDVCRMGQHVPMREGKKLVGTAIFASLNNHMGRECSRRDDVESLGFMLTYLAMGKLPWMDVAVDDRLELYDAIKRGKIECGITHLCASLPDEFAAWFHHCRALSFAQQPDYAYLKQLILRCFIRHQLHFDRLYDWSRALSPQQRPFSMSLCDVEHRGFDWTTPPPPTPAAAAASASSPHTTTATEDTNNQPHKRPRPLPAPPSQILPTTPSPQAAVAMDGGESPPDCGWGGGLTWG</sequence>
<dbReference type="VEuPathDB" id="CryptoDB:Vbra_17103"/>
<keyword evidence="6" id="KW-0418">Kinase</keyword>
<keyword evidence="3 5" id="KW-0067">ATP-binding</keyword>
<dbReference type="PROSITE" id="PS50011">
    <property type="entry name" value="PROTEIN_KINASE_DOM"/>
    <property type="match status" value="1"/>
</dbReference>
<dbReference type="EC" id="2.7.11.1" evidence="1"/>
<evidence type="ECO:0000256" key="5">
    <source>
        <dbReference type="PROSITE-ProRule" id="PRU10141"/>
    </source>
</evidence>
<dbReference type="InterPro" id="IPR011009">
    <property type="entry name" value="Kinase-like_dom_sf"/>
</dbReference>
<feature type="binding site" evidence="5">
    <location>
        <position position="39"/>
    </location>
    <ligand>
        <name>ATP</name>
        <dbReference type="ChEBI" id="CHEBI:30616"/>
    </ligand>
</feature>
<dbReference type="InterPro" id="IPR017441">
    <property type="entry name" value="Protein_kinase_ATP_BS"/>
</dbReference>
<feature type="compositionally biased region" description="Low complexity" evidence="7">
    <location>
        <begin position="335"/>
        <end position="350"/>
    </location>
</feature>
<evidence type="ECO:0000256" key="6">
    <source>
        <dbReference type="RuleBase" id="RU000304"/>
    </source>
</evidence>
<dbReference type="PhylomeDB" id="A0A0G4G5B1"/>
<keyword evidence="2 5" id="KW-0547">Nucleotide-binding</keyword>
<proteinExistence type="inferred from homology"/>
<dbReference type="PROSITE" id="PS00107">
    <property type="entry name" value="PROTEIN_KINASE_ATP"/>
    <property type="match status" value="1"/>
</dbReference>
<feature type="domain" description="Protein kinase" evidence="8">
    <location>
        <begin position="10"/>
        <end position="324"/>
    </location>
</feature>
<evidence type="ECO:0000256" key="3">
    <source>
        <dbReference type="ARBA" id="ARBA00022840"/>
    </source>
</evidence>
<dbReference type="AlphaFoldDB" id="A0A0G4G5B1"/>
<dbReference type="InterPro" id="IPR050235">
    <property type="entry name" value="CK1_Ser-Thr_kinase"/>
</dbReference>
<evidence type="ECO:0000256" key="1">
    <source>
        <dbReference type="ARBA" id="ARBA00012513"/>
    </source>
</evidence>
<dbReference type="PANTHER" id="PTHR11909">
    <property type="entry name" value="CASEIN KINASE-RELATED"/>
    <property type="match status" value="1"/>
</dbReference>
<dbReference type="SUPFAM" id="SSF56112">
    <property type="entry name" value="Protein kinase-like (PK-like)"/>
    <property type="match status" value="1"/>
</dbReference>
<dbReference type="OMA" id="HESRVYR"/>
<dbReference type="InterPro" id="IPR008271">
    <property type="entry name" value="Ser/Thr_kinase_AS"/>
</dbReference>